<keyword evidence="2" id="KW-0378">Hydrolase</keyword>
<reference evidence="5" key="1">
    <citation type="submission" date="2015-12" db="EMBL/GenBank/DDBJ databases">
        <title>Gene expression during late stages of embryo sac development: a critical building block for successful pollen-pistil interactions.</title>
        <authorList>
            <person name="Liu Y."/>
            <person name="Joly V."/>
            <person name="Sabar M."/>
            <person name="Matton D.P."/>
        </authorList>
    </citation>
    <scope>NUCLEOTIDE SEQUENCE</scope>
</reference>
<dbReference type="GO" id="GO:0008094">
    <property type="term" value="F:ATP-dependent activity, acting on DNA"/>
    <property type="evidence" value="ECO:0007669"/>
    <property type="project" value="TreeGrafter"/>
</dbReference>
<proteinExistence type="predicted"/>
<dbReference type="PANTHER" id="PTHR45626:SF20">
    <property type="entry name" value="ATP-DEPENDENT HELICASE RHP16-LIKE"/>
    <property type="match status" value="1"/>
</dbReference>
<dbReference type="GO" id="GO:0016787">
    <property type="term" value="F:hydrolase activity"/>
    <property type="evidence" value="ECO:0007669"/>
    <property type="project" value="UniProtKB-KW"/>
</dbReference>
<dbReference type="InterPro" id="IPR038718">
    <property type="entry name" value="SNF2-like_sf"/>
</dbReference>
<name>A0A0V0I9V7_SOLCH</name>
<dbReference type="EMBL" id="GEDG01009200">
    <property type="protein sequence ID" value="JAP29343.1"/>
    <property type="molecule type" value="Transcribed_RNA"/>
</dbReference>
<evidence type="ECO:0000259" key="4">
    <source>
        <dbReference type="Pfam" id="PF00176"/>
    </source>
</evidence>
<protein>
    <submittedName>
        <fullName evidence="5">Putative ovule protein</fullName>
    </submittedName>
</protein>
<dbReference type="Gene3D" id="3.40.50.10810">
    <property type="entry name" value="Tandem AAA-ATPase domain"/>
    <property type="match status" value="1"/>
</dbReference>
<accession>A0A0V0I9V7</accession>
<feature type="domain" description="SNF2 N-terminal" evidence="4">
    <location>
        <begin position="1"/>
        <end position="77"/>
    </location>
</feature>
<dbReference type="InterPro" id="IPR000330">
    <property type="entry name" value="SNF2_N"/>
</dbReference>
<evidence type="ECO:0000256" key="3">
    <source>
        <dbReference type="ARBA" id="ARBA00022840"/>
    </source>
</evidence>
<organism evidence="5">
    <name type="scientific">Solanum chacoense</name>
    <name type="common">Chaco potato</name>
    <dbReference type="NCBI Taxonomy" id="4108"/>
    <lineage>
        <taxon>Eukaryota</taxon>
        <taxon>Viridiplantae</taxon>
        <taxon>Streptophyta</taxon>
        <taxon>Embryophyta</taxon>
        <taxon>Tracheophyta</taxon>
        <taxon>Spermatophyta</taxon>
        <taxon>Magnoliopsida</taxon>
        <taxon>eudicotyledons</taxon>
        <taxon>Gunneridae</taxon>
        <taxon>Pentapetalae</taxon>
        <taxon>asterids</taxon>
        <taxon>lamiids</taxon>
        <taxon>Solanales</taxon>
        <taxon>Solanaceae</taxon>
        <taxon>Solanoideae</taxon>
        <taxon>Solaneae</taxon>
        <taxon>Solanum</taxon>
    </lineage>
</organism>
<dbReference type="GO" id="GO:0005634">
    <property type="term" value="C:nucleus"/>
    <property type="evidence" value="ECO:0007669"/>
    <property type="project" value="TreeGrafter"/>
</dbReference>
<dbReference type="InterPro" id="IPR050628">
    <property type="entry name" value="SNF2_RAD54_helicase_TF"/>
</dbReference>
<dbReference type="PANTHER" id="PTHR45626">
    <property type="entry name" value="TRANSCRIPTION TERMINATION FACTOR 2-RELATED"/>
    <property type="match status" value="1"/>
</dbReference>
<dbReference type="GO" id="GO:0005524">
    <property type="term" value="F:ATP binding"/>
    <property type="evidence" value="ECO:0007669"/>
    <property type="project" value="UniProtKB-KW"/>
</dbReference>
<evidence type="ECO:0000256" key="2">
    <source>
        <dbReference type="ARBA" id="ARBA00022801"/>
    </source>
</evidence>
<dbReference type="Pfam" id="PF00176">
    <property type="entry name" value="SNF2-rel_dom"/>
    <property type="match status" value="1"/>
</dbReference>
<sequence length="84" mass="9113">MGKMVQAIALVLAQRELKKHSSILSSSPSASQELPTVKGTLIVCPVIGVMQWFLEIERCTTKGSNKTLVYHGANREKCIQTGGI</sequence>
<dbReference type="GO" id="GO:0006289">
    <property type="term" value="P:nucleotide-excision repair"/>
    <property type="evidence" value="ECO:0007669"/>
    <property type="project" value="TreeGrafter"/>
</dbReference>
<evidence type="ECO:0000313" key="5">
    <source>
        <dbReference type="EMBL" id="JAP29343.1"/>
    </source>
</evidence>
<keyword evidence="3" id="KW-0067">ATP-binding</keyword>
<evidence type="ECO:0000256" key="1">
    <source>
        <dbReference type="ARBA" id="ARBA00022741"/>
    </source>
</evidence>
<keyword evidence="1" id="KW-0547">Nucleotide-binding</keyword>
<dbReference type="AlphaFoldDB" id="A0A0V0I9V7"/>